<evidence type="ECO:0000313" key="1">
    <source>
        <dbReference type="EMBL" id="KAJ1217955.1"/>
    </source>
</evidence>
<dbReference type="EMBL" id="JANPWB010000001">
    <property type="protein sequence ID" value="KAJ1217955.1"/>
    <property type="molecule type" value="Genomic_DNA"/>
</dbReference>
<protein>
    <submittedName>
        <fullName evidence="1">Uncharacterized protein</fullName>
    </submittedName>
</protein>
<accession>A0AAV7WVI3</accession>
<keyword evidence="2" id="KW-1185">Reference proteome</keyword>
<comment type="caution">
    <text evidence="1">The sequence shown here is derived from an EMBL/GenBank/DDBJ whole genome shotgun (WGS) entry which is preliminary data.</text>
</comment>
<dbReference type="Proteomes" id="UP001066276">
    <property type="component" value="Chromosome 1_1"/>
</dbReference>
<evidence type="ECO:0000313" key="2">
    <source>
        <dbReference type="Proteomes" id="UP001066276"/>
    </source>
</evidence>
<name>A0AAV7WVI3_PLEWA</name>
<organism evidence="1 2">
    <name type="scientific">Pleurodeles waltl</name>
    <name type="common">Iberian ribbed newt</name>
    <dbReference type="NCBI Taxonomy" id="8319"/>
    <lineage>
        <taxon>Eukaryota</taxon>
        <taxon>Metazoa</taxon>
        <taxon>Chordata</taxon>
        <taxon>Craniata</taxon>
        <taxon>Vertebrata</taxon>
        <taxon>Euteleostomi</taxon>
        <taxon>Amphibia</taxon>
        <taxon>Batrachia</taxon>
        <taxon>Caudata</taxon>
        <taxon>Salamandroidea</taxon>
        <taxon>Salamandridae</taxon>
        <taxon>Pleurodelinae</taxon>
        <taxon>Pleurodeles</taxon>
    </lineage>
</organism>
<reference evidence="1" key="1">
    <citation type="journal article" date="2022" name="bioRxiv">
        <title>Sequencing and chromosome-scale assembly of the giantPleurodeles waltlgenome.</title>
        <authorList>
            <person name="Brown T."/>
            <person name="Elewa A."/>
            <person name="Iarovenko S."/>
            <person name="Subramanian E."/>
            <person name="Araus A.J."/>
            <person name="Petzold A."/>
            <person name="Susuki M."/>
            <person name="Suzuki K.-i.T."/>
            <person name="Hayashi T."/>
            <person name="Toyoda A."/>
            <person name="Oliveira C."/>
            <person name="Osipova E."/>
            <person name="Leigh N.D."/>
            <person name="Simon A."/>
            <person name="Yun M.H."/>
        </authorList>
    </citation>
    <scope>NUCLEOTIDE SEQUENCE</scope>
    <source>
        <strain evidence="1">20211129_DDA</strain>
        <tissue evidence="1">Liver</tissue>
    </source>
</reference>
<gene>
    <name evidence="1" type="ORF">NDU88_005542</name>
</gene>
<proteinExistence type="predicted"/>
<sequence>MDTSLFANKLRFQCKLRKAEGMLLHRRRTKHKVPNTCDASIEQTVRCAVVGVLCRQGTVLIAGKRYLDSKMPHGPIRDDPKEADREQECRQKTVIIVEVSRVKACLWVWPWFAY</sequence>
<dbReference type="AlphaFoldDB" id="A0AAV7WVI3"/>